<dbReference type="GO" id="GO:0015833">
    <property type="term" value="P:peptide transport"/>
    <property type="evidence" value="ECO:0007669"/>
    <property type="project" value="TreeGrafter"/>
</dbReference>
<dbReference type="Proteomes" id="UP000191040">
    <property type="component" value="Chromosome I"/>
</dbReference>
<accession>A0A1T4YU67</accession>
<dbReference type="EMBL" id="LT796768">
    <property type="protein sequence ID" value="SKB05339.1"/>
    <property type="molecule type" value="Genomic_DNA"/>
</dbReference>
<dbReference type="OrthoDB" id="5243526at2"/>
<dbReference type="GO" id="GO:1904680">
    <property type="term" value="F:peptide transmembrane transporter activity"/>
    <property type="evidence" value="ECO:0007669"/>
    <property type="project" value="TreeGrafter"/>
</dbReference>
<sequence length="505" mass="55180">MIRSRIGVAVAAAMLVAVSACGGGGSDEGSGSGTLRVATQADISSMDPIRGNSGGDHQMLYPLYDTLVSFDKDLKPQPGLAESWEYKSSTELVLKLREGVTFHDGEPFDAEAVKYNLERAAAEGSNIVADVESIESVEVVDDLTVQLNLAQPNSALVMTLADRAGMMVSPKAAEAAGGDLSTKPVGAGGWKFVEWKRGASMTYEKFDDYWDKDVERMDKVVISVMPEPKTRATSLRSGQQDIAWDIVPSDAESIQKDDSLTLDEQPRMWTWMIYTNRASEELGDPRVRRALSLAMDRDLLLKSAYFGLGAKPRGFLPDGYWAEPADDVQLDYDLDEARKLIADAGAEGLTFDMLLYADATSTRVGEILKEQWSEIGVTVNLMPREVNQANGDYFNDIKTPAFFAAWTGRPDPALTYRLMFTKEAYFNTSKQSTPGIDEALAEDAGLTEPEERKAALDKASRAVVDDMPIIPIVFQHSLTGLGEKVEGFENNLLGKPKLTGVTLKE</sequence>
<evidence type="ECO:0000313" key="5">
    <source>
        <dbReference type="Proteomes" id="UP000191040"/>
    </source>
</evidence>
<dbReference type="PROSITE" id="PS51257">
    <property type="entry name" value="PROKAR_LIPOPROTEIN"/>
    <property type="match status" value="1"/>
</dbReference>
<proteinExistence type="predicted"/>
<dbReference type="PANTHER" id="PTHR30290:SF38">
    <property type="entry name" value="D,D-DIPEPTIDE-BINDING PERIPLASMIC PROTEIN DDPA-RELATED"/>
    <property type="match status" value="1"/>
</dbReference>
<dbReference type="RefSeq" id="WP_078699040.1">
    <property type="nucleotide sequence ID" value="NZ_LT796768.1"/>
</dbReference>
<dbReference type="Gene3D" id="3.40.190.10">
    <property type="entry name" value="Periplasmic binding protein-like II"/>
    <property type="match status" value="1"/>
</dbReference>
<dbReference type="PIRSF" id="PIRSF002741">
    <property type="entry name" value="MppA"/>
    <property type="match status" value="1"/>
</dbReference>
<gene>
    <name evidence="4" type="ORF">SAMN06295964_0902</name>
</gene>
<dbReference type="GO" id="GO:0042597">
    <property type="term" value="C:periplasmic space"/>
    <property type="evidence" value="ECO:0007669"/>
    <property type="project" value="UniProtKB-ARBA"/>
</dbReference>
<keyword evidence="5" id="KW-1185">Reference proteome</keyword>
<keyword evidence="1 2" id="KW-0732">Signal</keyword>
<dbReference type="GO" id="GO:0043190">
    <property type="term" value="C:ATP-binding cassette (ABC) transporter complex"/>
    <property type="evidence" value="ECO:0007669"/>
    <property type="project" value="InterPro"/>
</dbReference>
<feature type="chain" id="PRO_5012459404" evidence="2">
    <location>
        <begin position="23"/>
        <end position="505"/>
    </location>
</feature>
<name>A0A1T4YU67_9ACTN</name>
<dbReference type="Gene3D" id="3.90.76.10">
    <property type="entry name" value="Dipeptide-binding Protein, Domain 1"/>
    <property type="match status" value="1"/>
</dbReference>
<feature type="signal peptide" evidence="2">
    <location>
        <begin position="1"/>
        <end position="22"/>
    </location>
</feature>
<organism evidence="4 5">
    <name type="scientific">Aeromicrobium choanae</name>
    <dbReference type="NCBI Taxonomy" id="1736691"/>
    <lineage>
        <taxon>Bacteria</taxon>
        <taxon>Bacillati</taxon>
        <taxon>Actinomycetota</taxon>
        <taxon>Actinomycetes</taxon>
        <taxon>Propionibacteriales</taxon>
        <taxon>Nocardioidaceae</taxon>
        <taxon>Aeromicrobium</taxon>
    </lineage>
</organism>
<dbReference type="AlphaFoldDB" id="A0A1T4YU67"/>
<evidence type="ECO:0000313" key="4">
    <source>
        <dbReference type="EMBL" id="SKB05339.1"/>
    </source>
</evidence>
<dbReference type="SUPFAM" id="SSF53850">
    <property type="entry name" value="Periplasmic binding protein-like II"/>
    <property type="match status" value="1"/>
</dbReference>
<dbReference type="PANTHER" id="PTHR30290">
    <property type="entry name" value="PERIPLASMIC BINDING COMPONENT OF ABC TRANSPORTER"/>
    <property type="match status" value="1"/>
</dbReference>
<dbReference type="Pfam" id="PF00496">
    <property type="entry name" value="SBP_bac_5"/>
    <property type="match status" value="1"/>
</dbReference>
<dbReference type="InterPro" id="IPR039424">
    <property type="entry name" value="SBP_5"/>
</dbReference>
<evidence type="ECO:0000256" key="2">
    <source>
        <dbReference type="SAM" id="SignalP"/>
    </source>
</evidence>
<protein>
    <submittedName>
        <fullName evidence="4">Peptide/nickel transport system substrate-binding protein</fullName>
    </submittedName>
</protein>
<evidence type="ECO:0000259" key="3">
    <source>
        <dbReference type="Pfam" id="PF00496"/>
    </source>
</evidence>
<feature type="domain" description="Solute-binding protein family 5" evidence="3">
    <location>
        <begin position="75"/>
        <end position="423"/>
    </location>
</feature>
<evidence type="ECO:0000256" key="1">
    <source>
        <dbReference type="ARBA" id="ARBA00022729"/>
    </source>
</evidence>
<dbReference type="InterPro" id="IPR000914">
    <property type="entry name" value="SBP_5_dom"/>
</dbReference>
<dbReference type="Gene3D" id="3.10.105.10">
    <property type="entry name" value="Dipeptide-binding Protein, Domain 3"/>
    <property type="match status" value="1"/>
</dbReference>
<dbReference type="InterPro" id="IPR030678">
    <property type="entry name" value="Peptide/Ni-bd"/>
</dbReference>
<reference evidence="5" key="1">
    <citation type="submission" date="2017-02" db="EMBL/GenBank/DDBJ databases">
        <authorList>
            <person name="Varghese N."/>
            <person name="Submissions S."/>
        </authorList>
    </citation>
    <scope>NUCLEOTIDE SEQUENCE [LARGE SCALE GENOMIC DNA]</scope>
    <source>
        <strain evidence="5">9H-4</strain>
    </source>
</reference>
<dbReference type="STRING" id="1736691.SAMN06295964_0902"/>